<comment type="caution">
    <text evidence="5">The sequence shown here is derived from an EMBL/GenBank/DDBJ whole genome shotgun (WGS) entry which is preliminary data.</text>
</comment>
<dbReference type="Pfam" id="PF13380">
    <property type="entry name" value="CoA_binding_2"/>
    <property type="match status" value="1"/>
</dbReference>
<dbReference type="InterPro" id="IPR036291">
    <property type="entry name" value="NAD(P)-bd_dom_sf"/>
</dbReference>
<sequence>MIDKFFNPGSVAIIGASDKPGKVGRVILENFLKKFNGRIYPVNPNYDEIMGLKCYKSVSELPEAPDLAVVVIPAPGVPAVLEELGAKGTRAVIIISGGFRETNTPQGEMLEKQVKEIAGKYGIRVIGPNCIGIFDNWSGVDTFFLPEEKMKRPPKGHVGFISQSGAFASAIIDWMAYNNIGVSRAVSYGNKVDVDDVDLLRFFIEDEKTRIVLMYLEGLKTSRGKEFIKAARELVKVKPVVIYKAGKTSRGSMAAASHTAALAGDYSLYKSAIKQAGLIEAESFDEIMDIAKVFLTQPLMNGNRVYVVTDAGGVGVMLTDALATQGFEMPRTPPDLREELRSILPAHCIVENPIDLTGDTDDERYMKVLEKILPRSDVDAVVVVALPQVPGIKGSLADYLIEAKSKYGKPIIAVAIGGEEARKISMKLESGGIPVFESPERAAKALKALYTYSMIRRRCD</sequence>
<keyword evidence="3" id="KW-0067">ATP-binding</keyword>
<dbReference type="InterPro" id="IPR032875">
    <property type="entry name" value="Succ_CoA_lig_flav_dom"/>
</dbReference>
<dbReference type="InterPro" id="IPR043938">
    <property type="entry name" value="Ligase_CoA_dom"/>
</dbReference>
<dbReference type="SUPFAM" id="SSF52210">
    <property type="entry name" value="Succinyl-CoA synthetase domains"/>
    <property type="match status" value="2"/>
</dbReference>
<keyword evidence="2" id="KW-0547">Nucleotide-binding</keyword>
<keyword evidence="1" id="KW-0436">Ligase</keyword>
<protein>
    <submittedName>
        <fullName evidence="5">CoA-binding protein</fullName>
    </submittedName>
</protein>
<dbReference type="PANTHER" id="PTHR43334:SF2">
    <property type="entry name" value="ACETATE--COA LIGASE [ADP-FORMING]"/>
    <property type="match status" value="1"/>
</dbReference>
<accession>A0A7C2FZN9</accession>
<proteinExistence type="predicted"/>
<dbReference type="AlphaFoldDB" id="A0A7C2FZN9"/>
<gene>
    <name evidence="5" type="ORF">ENP55_04945</name>
</gene>
<evidence type="ECO:0000256" key="1">
    <source>
        <dbReference type="ARBA" id="ARBA00022598"/>
    </source>
</evidence>
<dbReference type="Pfam" id="PF13607">
    <property type="entry name" value="Succ_CoA_lig"/>
    <property type="match status" value="1"/>
</dbReference>
<dbReference type="Pfam" id="PF19045">
    <property type="entry name" value="Ligase_CoA_2"/>
    <property type="match status" value="1"/>
</dbReference>
<evidence type="ECO:0000259" key="4">
    <source>
        <dbReference type="SMART" id="SM00881"/>
    </source>
</evidence>
<dbReference type="Gene3D" id="3.40.50.261">
    <property type="entry name" value="Succinyl-CoA synthetase domains"/>
    <property type="match status" value="2"/>
</dbReference>
<dbReference type="InterPro" id="IPR003781">
    <property type="entry name" value="CoA-bd"/>
</dbReference>
<dbReference type="Gene3D" id="3.40.50.720">
    <property type="entry name" value="NAD(P)-binding Rossmann-like Domain"/>
    <property type="match status" value="1"/>
</dbReference>
<dbReference type="SUPFAM" id="SSF51735">
    <property type="entry name" value="NAD(P)-binding Rossmann-fold domains"/>
    <property type="match status" value="1"/>
</dbReference>
<dbReference type="InterPro" id="IPR051538">
    <property type="entry name" value="Acyl-CoA_Synth/Transferase"/>
</dbReference>
<dbReference type="PANTHER" id="PTHR43334">
    <property type="entry name" value="ACETATE--COA LIGASE [ADP-FORMING]"/>
    <property type="match status" value="1"/>
</dbReference>
<evidence type="ECO:0000256" key="3">
    <source>
        <dbReference type="ARBA" id="ARBA00022840"/>
    </source>
</evidence>
<dbReference type="GO" id="GO:0005524">
    <property type="term" value="F:ATP binding"/>
    <property type="evidence" value="ECO:0007669"/>
    <property type="project" value="UniProtKB-KW"/>
</dbReference>
<dbReference type="GO" id="GO:0043758">
    <property type="term" value="F:acetate-CoA ligase (ADP-forming) activity"/>
    <property type="evidence" value="ECO:0007669"/>
    <property type="project" value="InterPro"/>
</dbReference>
<reference evidence="5" key="1">
    <citation type="journal article" date="2020" name="mSystems">
        <title>Genome- and Community-Level Interaction Insights into Carbon Utilization and Element Cycling Functions of Hydrothermarchaeota in Hydrothermal Sediment.</title>
        <authorList>
            <person name="Zhou Z."/>
            <person name="Liu Y."/>
            <person name="Xu W."/>
            <person name="Pan J."/>
            <person name="Luo Z.H."/>
            <person name="Li M."/>
        </authorList>
    </citation>
    <scope>NUCLEOTIDE SEQUENCE [LARGE SCALE GENOMIC DNA]</scope>
    <source>
        <strain evidence="5">SpSt-23</strain>
    </source>
</reference>
<organism evidence="5">
    <name type="scientific">Thermosphaera aggregans</name>
    <dbReference type="NCBI Taxonomy" id="54254"/>
    <lineage>
        <taxon>Archaea</taxon>
        <taxon>Thermoproteota</taxon>
        <taxon>Thermoprotei</taxon>
        <taxon>Desulfurococcales</taxon>
        <taxon>Desulfurococcaceae</taxon>
        <taxon>Thermosphaera</taxon>
    </lineage>
</organism>
<evidence type="ECO:0000313" key="5">
    <source>
        <dbReference type="EMBL" id="HEF87626.1"/>
    </source>
</evidence>
<dbReference type="InterPro" id="IPR016102">
    <property type="entry name" value="Succinyl-CoA_synth-like"/>
</dbReference>
<dbReference type="EMBL" id="DSJT01000023">
    <property type="protein sequence ID" value="HEF87626.1"/>
    <property type="molecule type" value="Genomic_DNA"/>
</dbReference>
<evidence type="ECO:0000256" key="2">
    <source>
        <dbReference type="ARBA" id="ARBA00022741"/>
    </source>
</evidence>
<name>A0A7C2FZN9_9CREN</name>
<dbReference type="SMART" id="SM00881">
    <property type="entry name" value="CoA_binding"/>
    <property type="match status" value="1"/>
</dbReference>
<feature type="domain" description="CoA-binding" evidence="4">
    <location>
        <begin position="5"/>
        <end position="99"/>
    </location>
</feature>